<sequence>MQCLSVNKLAGLRAAALANSQAVRSQVHIIRQLDRVRTVAQRTDVQYVFPANYDQALRQAQEAVKAAVLDGHKILEVDFPVGGLTGVQGDGEGQTEMNACMGYLRQFMNAWRQEASTTRIFFPDSGELAVALSGQNQDPVAGRAALEPQFADSRFQLGYLTKQNAAWALFGVNFDKWSPAELVKDTDTLIIVAYPWFNPKEELSATLDLYERKAKGLDIPMVIFNGDLDKIRGSYHIPMLAPVLSKISDSLIPKVTAAYYIHNFKGSRPGALFYRYPGPWQVLRRNPTDPEVPMKVIWTGTERPTLKQVSLEILPSDL</sequence>
<evidence type="ECO:0000313" key="2">
    <source>
        <dbReference type="EMBL" id="GAX83064.1"/>
    </source>
</evidence>
<name>A0A250XJ07_9CHLO</name>
<dbReference type="OrthoDB" id="199922at2759"/>
<reference evidence="2 3" key="1">
    <citation type="submission" date="2017-08" db="EMBL/GenBank/DDBJ databases">
        <title>Acidophilic green algal genome provides insights into adaptation to an acidic environment.</title>
        <authorList>
            <person name="Hirooka S."/>
            <person name="Hirose Y."/>
            <person name="Kanesaki Y."/>
            <person name="Higuchi S."/>
            <person name="Fujiwara T."/>
            <person name="Onuma R."/>
            <person name="Era A."/>
            <person name="Ohbayashi R."/>
            <person name="Uzuka A."/>
            <person name="Nozaki H."/>
            <person name="Yoshikawa H."/>
            <person name="Miyagishima S.Y."/>
        </authorList>
    </citation>
    <scope>NUCLEOTIDE SEQUENCE [LARGE SCALE GENOMIC DNA]</scope>
    <source>
        <strain evidence="2 3">NIES-2499</strain>
    </source>
</reference>
<protein>
    <recommendedName>
        <fullName evidence="1">DUF1995 domain-containing protein</fullName>
    </recommendedName>
</protein>
<dbReference type="PANTHER" id="PTHR34051:SF1">
    <property type="entry name" value="PROTEIN LOW PSII ACCUMULATION 3, CHLOROPLASTIC"/>
    <property type="match status" value="1"/>
</dbReference>
<feature type="domain" description="DUF1995" evidence="1">
    <location>
        <begin position="50"/>
        <end position="309"/>
    </location>
</feature>
<gene>
    <name evidence="2" type="ORF">CEUSTIGMA_g10490.t1</name>
</gene>
<keyword evidence="3" id="KW-1185">Reference proteome</keyword>
<comment type="caution">
    <text evidence="2">The sequence shown here is derived from an EMBL/GenBank/DDBJ whole genome shotgun (WGS) entry which is preliminary data.</text>
</comment>
<dbReference type="STRING" id="1157962.A0A250XJ07"/>
<evidence type="ECO:0000259" key="1">
    <source>
        <dbReference type="Pfam" id="PF09353"/>
    </source>
</evidence>
<evidence type="ECO:0000313" key="3">
    <source>
        <dbReference type="Proteomes" id="UP000232323"/>
    </source>
</evidence>
<proteinExistence type="predicted"/>
<dbReference type="EMBL" id="BEGY01000091">
    <property type="protein sequence ID" value="GAX83064.1"/>
    <property type="molecule type" value="Genomic_DNA"/>
</dbReference>
<organism evidence="2 3">
    <name type="scientific">Chlamydomonas eustigma</name>
    <dbReference type="NCBI Taxonomy" id="1157962"/>
    <lineage>
        <taxon>Eukaryota</taxon>
        <taxon>Viridiplantae</taxon>
        <taxon>Chlorophyta</taxon>
        <taxon>core chlorophytes</taxon>
        <taxon>Chlorophyceae</taxon>
        <taxon>CS clade</taxon>
        <taxon>Chlamydomonadales</taxon>
        <taxon>Chlamydomonadaceae</taxon>
        <taxon>Chlamydomonas</taxon>
    </lineage>
</organism>
<dbReference type="InterPro" id="IPR018962">
    <property type="entry name" value="DUF1995"/>
</dbReference>
<dbReference type="AlphaFoldDB" id="A0A250XJ07"/>
<accession>A0A250XJ07</accession>
<dbReference type="Proteomes" id="UP000232323">
    <property type="component" value="Unassembled WGS sequence"/>
</dbReference>
<dbReference type="PANTHER" id="PTHR34051">
    <property type="entry name" value="PROTEIN LOW PSII ACCUMULATION 3, CHLOROPLASTIC"/>
    <property type="match status" value="1"/>
</dbReference>
<dbReference type="Pfam" id="PF09353">
    <property type="entry name" value="DUF1995"/>
    <property type="match status" value="1"/>
</dbReference>
<dbReference type="InterPro" id="IPR044687">
    <property type="entry name" value="LPA3"/>
</dbReference>